<reference evidence="2 3" key="1">
    <citation type="submission" date="2024-02" db="EMBL/GenBank/DDBJ databases">
        <title>De novo assembly and annotation of 12 fungi associated with fruit tree decline syndrome in Ontario, Canada.</title>
        <authorList>
            <person name="Sulman M."/>
            <person name="Ellouze W."/>
            <person name="Ilyukhin E."/>
        </authorList>
    </citation>
    <scope>NUCLEOTIDE SEQUENCE [LARGE SCALE GENOMIC DNA]</scope>
    <source>
        <strain evidence="2 3">FDS-637</strain>
    </source>
</reference>
<dbReference type="Proteomes" id="UP001430584">
    <property type="component" value="Unassembled WGS sequence"/>
</dbReference>
<dbReference type="EMBL" id="JAJVCZ030000007">
    <property type="protein sequence ID" value="KAL0257963.1"/>
    <property type="molecule type" value="Genomic_DNA"/>
</dbReference>
<organism evidence="2 3">
    <name type="scientific">Diplodia seriata</name>
    <dbReference type="NCBI Taxonomy" id="420778"/>
    <lineage>
        <taxon>Eukaryota</taxon>
        <taxon>Fungi</taxon>
        <taxon>Dikarya</taxon>
        <taxon>Ascomycota</taxon>
        <taxon>Pezizomycotina</taxon>
        <taxon>Dothideomycetes</taxon>
        <taxon>Dothideomycetes incertae sedis</taxon>
        <taxon>Botryosphaeriales</taxon>
        <taxon>Botryosphaeriaceae</taxon>
        <taxon>Diplodia</taxon>
    </lineage>
</organism>
<comment type="caution">
    <text evidence="2">The sequence shown here is derived from an EMBL/GenBank/DDBJ whole genome shotgun (WGS) entry which is preliminary data.</text>
</comment>
<proteinExistence type="predicted"/>
<evidence type="ECO:0000313" key="3">
    <source>
        <dbReference type="Proteomes" id="UP001430584"/>
    </source>
</evidence>
<evidence type="ECO:0000256" key="1">
    <source>
        <dbReference type="SAM" id="MobiDB-lite"/>
    </source>
</evidence>
<feature type="region of interest" description="Disordered" evidence="1">
    <location>
        <begin position="1"/>
        <end position="28"/>
    </location>
</feature>
<sequence>MDPPPPKRFTPYEPYTTRMRPSEEGPSRHIKYLASIVTKTDNARDESEDAIMSESLDTSQIKASITPAVGHATGDAASSEVDDEESEMVDTDAAHLQSSHDNGSPGFPVNAALPIHSALPPASPRALRLSKKARREKHQLEAEKAKSKRIVKLEKMQEAAAYLAKRWGPDPTQYLPVQAQYPGTKKRALVLWPNGVVEQLANMAKLTSNADERKLAMSCLVDVMRYKVELYEPDIMTALRSFKILTGKNKRDEGGDEYVPLKASDEHEEILKMDVDTLRVELLKARTELLKARAQLKRIEG</sequence>
<accession>A0ABR3CBJ0</accession>
<dbReference type="RefSeq" id="XP_066630992.1">
    <property type="nucleotide sequence ID" value="XM_066778555.1"/>
</dbReference>
<dbReference type="GeneID" id="92011216"/>
<gene>
    <name evidence="2" type="ORF">SLS55_007131</name>
</gene>
<evidence type="ECO:0000313" key="2">
    <source>
        <dbReference type="EMBL" id="KAL0257963.1"/>
    </source>
</evidence>
<protein>
    <submittedName>
        <fullName evidence="2">Uncharacterized protein</fullName>
    </submittedName>
</protein>
<keyword evidence="3" id="KW-1185">Reference proteome</keyword>
<name>A0ABR3CBJ0_9PEZI</name>